<keyword evidence="2" id="KW-1185">Reference proteome</keyword>
<dbReference type="STRING" id="101127.A0A1X2G5D4"/>
<accession>A0A1X2G5D4</accession>
<dbReference type="AlphaFoldDB" id="A0A1X2G5D4"/>
<dbReference type="Proteomes" id="UP000242146">
    <property type="component" value="Unassembled WGS sequence"/>
</dbReference>
<organism evidence="1 2">
    <name type="scientific">Hesseltinella vesiculosa</name>
    <dbReference type="NCBI Taxonomy" id="101127"/>
    <lineage>
        <taxon>Eukaryota</taxon>
        <taxon>Fungi</taxon>
        <taxon>Fungi incertae sedis</taxon>
        <taxon>Mucoromycota</taxon>
        <taxon>Mucoromycotina</taxon>
        <taxon>Mucoromycetes</taxon>
        <taxon>Mucorales</taxon>
        <taxon>Cunninghamellaceae</taxon>
        <taxon>Hesseltinella</taxon>
    </lineage>
</organism>
<name>A0A1X2G5D4_9FUNG</name>
<reference evidence="1 2" key="1">
    <citation type="submission" date="2016-07" db="EMBL/GenBank/DDBJ databases">
        <title>Pervasive Adenine N6-methylation of Active Genes in Fungi.</title>
        <authorList>
            <consortium name="DOE Joint Genome Institute"/>
            <person name="Mondo S.J."/>
            <person name="Dannebaum R.O."/>
            <person name="Kuo R.C."/>
            <person name="Labutti K."/>
            <person name="Haridas S."/>
            <person name="Kuo A."/>
            <person name="Salamov A."/>
            <person name="Ahrendt S.R."/>
            <person name="Lipzen A."/>
            <person name="Sullivan W."/>
            <person name="Andreopoulos W.B."/>
            <person name="Clum A."/>
            <person name="Lindquist E."/>
            <person name="Daum C."/>
            <person name="Ramamoorthy G.K."/>
            <person name="Gryganskyi A."/>
            <person name="Culley D."/>
            <person name="Magnuson J.K."/>
            <person name="James T.Y."/>
            <person name="O'Malley M.A."/>
            <person name="Stajich J.E."/>
            <person name="Spatafora J.W."/>
            <person name="Visel A."/>
            <person name="Grigoriev I.V."/>
        </authorList>
    </citation>
    <scope>NUCLEOTIDE SEQUENCE [LARGE SCALE GENOMIC DNA]</scope>
    <source>
        <strain evidence="1 2">NRRL 3301</strain>
    </source>
</reference>
<evidence type="ECO:0000313" key="1">
    <source>
        <dbReference type="EMBL" id="ORX45498.1"/>
    </source>
</evidence>
<dbReference type="EMBL" id="MCGT01000042">
    <property type="protein sequence ID" value="ORX45498.1"/>
    <property type="molecule type" value="Genomic_DNA"/>
</dbReference>
<comment type="caution">
    <text evidence="1">The sequence shown here is derived from an EMBL/GenBank/DDBJ whole genome shotgun (WGS) entry which is preliminary data.</text>
</comment>
<evidence type="ECO:0000313" key="2">
    <source>
        <dbReference type="Proteomes" id="UP000242146"/>
    </source>
</evidence>
<sequence length="217" mass="23903">MNVNFGDNALNDSEYVDIVRLICAIDAKTVSIRDAKRDLLTIAASMQDSKASVVEGVANLLTKLPRNRLLDSNKIGEVELQSTYYDALLSELIADQGRNVALRWANKSDIETDIRPDAIISTLVQHDLGHSIGFGEVKAGNDSTNKHSVCMDVVRLGIACKRAIDQAHLAGCIAFLVNGFHLSFFMVRKEQHRFYTMTEIASLAIAPSLSDLHTFLI</sequence>
<protein>
    <submittedName>
        <fullName evidence="1">Uncharacterized protein</fullName>
    </submittedName>
</protein>
<gene>
    <name evidence="1" type="ORF">DM01DRAFT_252186</name>
</gene>
<dbReference type="OrthoDB" id="2271291at2759"/>
<proteinExistence type="predicted"/>